<gene>
    <name evidence="9" type="ORF">ICHIAU1_08630</name>
</gene>
<evidence type="ECO:0000313" key="10">
    <source>
        <dbReference type="Proteomes" id="UP000463961"/>
    </source>
</evidence>
<dbReference type="PANTHER" id="PTHR42930:SF3">
    <property type="entry name" value="PHOSPHATE-SPECIFIC TRANSPORT SYSTEM ACCESSORY PROTEIN PHOU"/>
    <property type="match status" value="1"/>
</dbReference>
<dbReference type="GO" id="GO:0045936">
    <property type="term" value="P:negative regulation of phosphate metabolic process"/>
    <property type="evidence" value="ECO:0007669"/>
    <property type="project" value="InterPro"/>
</dbReference>
<dbReference type="InterPro" id="IPR038078">
    <property type="entry name" value="PhoU-like_sf"/>
</dbReference>
<dbReference type="Gene3D" id="1.20.58.220">
    <property type="entry name" value="Phosphate transport system protein phou homolog 2, domain 2"/>
    <property type="match status" value="1"/>
</dbReference>
<dbReference type="GO" id="GO:0030643">
    <property type="term" value="P:intracellular phosphate ion homeostasis"/>
    <property type="evidence" value="ECO:0007669"/>
    <property type="project" value="InterPro"/>
</dbReference>
<dbReference type="GO" id="GO:0005737">
    <property type="term" value="C:cytoplasm"/>
    <property type="evidence" value="ECO:0007669"/>
    <property type="project" value="UniProtKB-SubCell"/>
</dbReference>
<dbReference type="Proteomes" id="UP000463961">
    <property type="component" value="Chromosome"/>
</dbReference>
<comment type="similarity">
    <text evidence="2 8">Belongs to the PhoU family.</text>
</comment>
<dbReference type="FunFam" id="1.20.58.220:FF:000004">
    <property type="entry name" value="Phosphate-specific transport system accessory protein PhoU"/>
    <property type="match status" value="1"/>
</dbReference>
<dbReference type="SUPFAM" id="SSF109755">
    <property type="entry name" value="PhoU-like"/>
    <property type="match status" value="1"/>
</dbReference>
<dbReference type="Pfam" id="PF01895">
    <property type="entry name" value="PhoU"/>
    <property type="match status" value="2"/>
</dbReference>
<dbReference type="PANTHER" id="PTHR42930">
    <property type="entry name" value="PHOSPHATE-SPECIFIC TRANSPORT SYSTEM ACCESSORY PROTEIN PHOU"/>
    <property type="match status" value="1"/>
</dbReference>
<keyword evidence="4 8" id="KW-0813">Transport</keyword>
<dbReference type="RefSeq" id="WP_162050640.1">
    <property type="nucleotide sequence ID" value="NZ_AP019011.1"/>
</dbReference>
<dbReference type="GO" id="GO:0006817">
    <property type="term" value="P:phosphate ion transport"/>
    <property type="evidence" value="ECO:0007669"/>
    <property type="project" value="UniProtKB-KW"/>
</dbReference>
<evidence type="ECO:0000256" key="2">
    <source>
        <dbReference type="ARBA" id="ARBA00008107"/>
    </source>
</evidence>
<keyword evidence="6 8" id="KW-0592">Phosphate transport</keyword>
<dbReference type="InterPro" id="IPR026022">
    <property type="entry name" value="PhoU_dom"/>
</dbReference>
<dbReference type="AlphaFoldDB" id="A0A679I2C8"/>
<evidence type="ECO:0000313" key="9">
    <source>
        <dbReference type="EMBL" id="BBU68580.1"/>
    </source>
</evidence>
<evidence type="ECO:0000256" key="4">
    <source>
        <dbReference type="ARBA" id="ARBA00022448"/>
    </source>
</evidence>
<dbReference type="OrthoDB" id="9814256at2"/>
<dbReference type="NCBIfam" id="TIGR02135">
    <property type="entry name" value="phoU_full"/>
    <property type="match status" value="1"/>
</dbReference>
<dbReference type="PIRSF" id="PIRSF003107">
    <property type="entry name" value="PhoU"/>
    <property type="match status" value="1"/>
</dbReference>
<comment type="subunit">
    <text evidence="3 8">Homodimer.</text>
</comment>
<evidence type="ECO:0000256" key="6">
    <source>
        <dbReference type="ARBA" id="ARBA00022592"/>
    </source>
</evidence>
<comment type="subcellular location">
    <subcellularLocation>
        <location evidence="1 8">Cytoplasm</location>
    </subcellularLocation>
</comment>
<evidence type="ECO:0000256" key="3">
    <source>
        <dbReference type="ARBA" id="ARBA00011738"/>
    </source>
</evidence>
<accession>A0A679I2C8</accession>
<evidence type="ECO:0000256" key="7">
    <source>
        <dbReference type="ARBA" id="ARBA00056181"/>
    </source>
</evidence>
<protein>
    <recommendedName>
        <fullName evidence="8">Phosphate-specific transport system accessory protein PhoU</fullName>
    </recommendedName>
</protein>
<evidence type="ECO:0000256" key="1">
    <source>
        <dbReference type="ARBA" id="ARBA00004496"/>
    </source>
</evidence>
<proteinExistence type="inferred from homology"/>
<reference evidence="10" key="1">
    <citation type="submission" date="2020-01" db="EMBL/GenBank/DDBJ databases">
        <title>Phosphoaccumulans saitamaens gen. nov., sp. nov., a polyphosphate accumulating bacterium isolated from surface river water.</title>
        <authorList>
            <person name="Watanabe K."/>
            <person name="Suda W."/>
        </authorList>
    </citation>
    <scope>NUCLEOTIDE SEQUENCE [LARGE SCALE GENOMIC DNA]</scope>
    <source>
        <strain evidence="10">ICHIAU1</strain>
    </source>
</reference>
<keyword evidence="10" id="KW-1185">Reference proteome</keyword>
<comment type="function">
    <text evidence="7 8">Plays a role in the regulation of phosphate uptake.</text>
</comment>
<evidence type="ECO:0000256" key="5">
    <source>
        <dbReference type="ARBA" id="ARBA00022490"/>
    </source>
</evidence>
<dbReference type="InterPro" id="IPR028366">
    <property type="entry name" value="PhoU"/>
</dbReference>
<evidence type="ECO:0000256" key="8">
    <source>
        <dbReference type="PIRNR" id="PIRNR003107"/>
    </source>
</evidence>
<sequence>MAEHTLKQFDLELDDLKSRVLFMGGVVEQQIRLAMQGLYEANQTILLGVEQDDHRLDDAEVQLDNVCNQIIAKRQPTAIDLRIIIGVQKTGLELEKAGNKAVKIARTARALHEKHTLFTPSVELRHLAEDALDMLRKALDAFARSDTMTAADVLQADDSVDAEYRSITRQLITFMMEDPRTISLSLEIMNMAKAIERVADHARAVAENVIYISEGLNVRHISPEEVRGYLLSQEGRQ</sequence>
<organism evidence="9 10">
    <name type="scientific">Fluviibacter phosphoraccumulans</name>
    <dbReference type="NCBI Taxonomy" id="1751046"/>
    <lineage>
        <taxon>Bacteria</taxon>
        <taxon>Pseudomonadati</taxon>
        <taxon>Pseudomonadota</taxon>
        <taxon>Betaproteobacteria</taxon>
        <taxon>Rhodocyclales</taxon>
        <taxon>Fluviibacteraceae</taxon>
        <taxon>Fluviibacter</taxon>
    </lineage>
</organism>
<keyword evidence="5 8" id="KW-0963">Cytoplasm</keyword>
<name>A0A679I2C8_9RHOO</name>
<dbReference type="EMBL" id="AP022345">
    <property type="protein sequence ID" value="BBU68580.1"/>
    <property type="molecule type" value="Genomic_DNA"/>
</dbReference>